<keyword evidence="1" id="KW-0175">Coiled coil</keyword>
<protein>
    <recommendedName>
        <fullName evidence="5">Phosphoesterase</fullName>
    </recommendedName>
</protein>
<feature type="coiled-coil region" evidence="1">
    <location>
        <begin position="643"/>
        <end position="702"/>
    </location>
</feature>
<dbReference type="EMBL" id="LT670844">
    <property type="protein sequence ID" value="SHJ57063.1"/>
    <property type="molecule type" value="Genomic_DNA"/>
</dbReference>
<sequence length="708" mass="76132">MKRLKDVIGASIPLALGVVFLGAASQSAAAGCQLNSPGGQIKHVVHIVFDNVHLRRDNPDVPSDMEQMPNLLNFLQNNGTVSGNHHTPLISHTAHDIVTALTGVYGDRSGIPVANSYGFFRTDGSVGFSSSFLYWTAAGGDGKPEMLDEQGKIAPAPWVPYTRAGCDVGAFSVANIEFERVPDDVTTFYGLGSPTDLAVKALLATPVGTATHQQPTTDYFGIAIHCAIGSALCNNGLAANDPLPDEPHGYNGFKGLFGNINVQPVISPGGPVKDLDGNVIADPFGRPGFPNGFSPLATQSLGYAATMLEAGVQVVYLYIADAHDNRFGSGTFGPGEAGYVAQLKQYDTAFGKFFARLAADGITKDNTLFVVVPDENDHFVGGAPSPAHCDGVTVPCTYAAGQVGEIDATINRLLITQRANTTAFSVHSDDAPTVYINGNPLPTDGVTRTMEHDLDALVAVNPITGNTDKLSRLLADQAEMKLLHMVTASPARTPTMTMFGNDNYFFFTGGGGACVNPSDCVSVGAGFAWNHGDFQKDITRTWVAMVGPGVQSLGRDDEVFTDHADVRPTIMALLGLKDDYVHEGRVVAEWMHRHALPDGIRDRRDNFTDLAETYKQLNAPLGQLGRASLVWSNRSVTGTDKTYARYLKRIDEITEERNELAGQIKTVLNNAEFHNQPVDEESEELGRRAKELIEQVKELAEREDRADR</sequence>
<evidence type="ECO:0008006" key="5">
    <source>
        <dbReference type="Google" id="ProtNLM"/>
    </source>
</evidence>
<gene>
    <name evidence="3" type="ORF">SAMN05444159_0943</name>
</gene>
<dbReference type="Proteomes" id="UP000189935">
    <property type="component" value="Chromosome I"/>
</dbReference>
<accession>A0A1M6KDP5</accession>
<dbReference type="SUPFAM" id="SSF53649">
    <property type="entry name" value="Alkaline phosphatase-like"/>
    <property type="match status" value="1"/>
</dbReference>
<organism evidence="3 4">
    <name type="scientific">Bradyrhizobium lablabi</name>
    <dbReference type="NCBI Taxonomy" id="722472"/>
    <lineage>
        <taxon>Bacteria</taxon>
        <taxon>Pseudomonadati</taxon>
        <taxon>Pseudomonadota</taxon>
        <taxon>Alphaproteobacteria</taxon>
        <taxon>Hyphomicrobiales</taxon>
        <taxon>Nitrobacteraceae</taxon>
        <taxon>Bradyrhizobium</taxon>
    </lineage>
</organism>
<evidence type="ECO:0000256" key="2">
    <source>
        <dbReference type="SAM" id="SignalP"/>
    </source>
</evidence>
<evidence type="ECO:0000313" key="3">
    <source>
        <dbReference type="EMBL" id="SHJ57063.1"/>
    </source>
</evidence>
<reference evidence="3 4" key="1">
    <citation type="submission" date="2016-11" db="EMBL/GenBank/DDBJ databases">
        <authorList>
            <person name="Jaros S."/>
            <person name="Januszkiewicz K."/>
            <person name="Wedrychowicz H."/>
        </authorList>
    </citation>
    <scope>NUCLEOTIDE SEQUENCE [LARGE SCALE GENOMIC DNA]</scope>
    <source>
        <strain evidence="3 4">GAS499</strain>
    </source>
</reference>
<dbReference type="InterPro" id="IPR017850">
    <property type="entry name" value="Alkaline_phosphatase_core_sf"/>
</dbReference>
<feature type="signal peptide" evidence="2">
    <location>
        <begin position="1"/>
        <end position="30"/>
    </location>
</feature>
<keyword evidence="2" id="KW-0732">Signal</keyword>
<proteinExistence type="predicted"/>
<dbReference type="PROSITE" id="PS51257">
    <property type="entry name" value="PROKAR_LIPOPROTEIN"/>
    <property type="match status" value="1"/>
</dbReference>
<feature type="chain" id="PRO_5012861629" description="Phosphoesterase" evidence="2">
    <location>
        <begin position="31"/>
        <end position="708"/>
    </location>
</feature>
<name>A0A1M6KDP5_9BRAD</name>
<dbReference type="RefSeq" id="WP_079544692.1">
    <property type="nucleotide sequence ID" value="NZ_LT670844.1"/>
</dbReference>
<dbReference type="AlphaFoldDB" id="A0A1M6KDP5"/>
<dbReference type="Gene3D" id="3.40.720.10">
    <property type="entry name" value="Alkaline Phosphatase, subunit A"/>
    <property type="match status" value="1"/>
</dbReference>
<evidence type="ECO:0000256" key="1">
    <source>
        <dbReference type="SAM" id="Coils"/>
    </source>
</evidence>
<evidence type="ECO:0000313" key="4">
    <source>
        <dbReference type="Proteomes" id="UP000189935"/>
    </source>
</evidence>